<keyword evidence="1" id="KW-1133">Transmembrane helix</keyword>
<dbReference type="Proteomes" id="UP000197138">
    <property type="component" value="Unassembled WGS sequence"/>
</dbReference>
<dbReference type="EMBL" id="MTKT01002214">
    <property type="protein sequence ID" value="OWM80955.1"/>
    <property type="molecule type" value="Genomic_DNA"/>
</dbReference>
<name>A0A218X6T4_PUNGR</name>
<reference evidence="4" key="1">
    <citation type="journal article" date="2017" name="Plant J.">
        <title>The pomegranate (Punica granatum L.) genome and the genomics of punicalagin biosynthesis.</title>
        <authorList>
            <person name="Qin G."/>
            <person name="Xu C."/>
            <person name="Ming R."/>
            <person name="Tang H."/>
            <person name="Guyot R."/>
            <person name="Kramer E.M."/>
            <person name="Hu Y."/>
            <person name="Yi X."/>
            <person name="Qi Y."/>
            <person name="Xu X."/>
            <person name="Gao Z."/>
            <person name="Pan H."/>
            <person name="Jian J."/>
            <person name="Tian Y."/>
            <person name="Yue Z."/>
            <person name="Xu Y."/>
        </authorList>
    </citation>
    <scope>NUCLEOTIDE SEQUENCE [LARGE SCALE GENOMIC DNA]</scope>
    <source>
        <strain evidence="4">cv. Dabenzi</strain>
    </source>
</reference>
<evidence type="ECO:0000259" key="2">
    <source>
        <dbReference type="Pfam" id="PF08498"/>
    </source>
</evidence>
<organism evidence="3 4">
    <name type="scientific">Punica granatum</name>
    <name type="common">Pomegranate</name>
    <dbReference type="NCBI Taxonomy" id="22663"/>
    <lineage>
        <taxon>Eukaryota</taxon>
        <taxon>Viridiplantae</taxon>
        <taxon>Streptophyta</taxon>
        <taxon>Embryophyta</taxon>
        <taxon>Tracheophyta</taxon>
        <taxon>Spermatophyta</taxon>
        <taxon>Magnoliopsida</taxon>
        <taxon>eudicotyledons</taxon>
        <taxon>Gunneridae</taxon>
        <taxon>Pentapetalae</taxon>
        <taxon>rosids</taxon>
        <taxon>malvids</taxon>
        <taxon>Myrtales</taxon>
        <taxon>Lythraceae</taxon>
        <taxon>Punica</taxon>
    </lineage>
</organism>
<evidence type="ECO:0000256" key="1">
    <source>
        <dbReference type="SAM" id="Phobius"/>
    </source>
</evidence>
<protein>
    <recommendedName>
        <fullName evidence="2">Sterol methyltransferase C-terminal domain-containing protein</fullName>
    </recommendedName>
</protein>
<dbReference type="PANTHER" id="PTHR44742:SF2">
    <property type="entry name" value="24-METHYLENESTEROL C-METHYLTRANSFERASE 2"/>
    <property type="match status" value="1"/>
</dbReference>
<keyword evidence="1" id="KW-0812">Transmembrane</keyword>
<dbReference type="InterPro" id="IPR013705">
    <property type="entry name" value="Sterol_MeTrfase_C"/>
</dbReference>
<dbReference type="GO" id="GO:0006694">
    <property type="term" value="P:steroid biosynthetic process"/>
    <property type="evidence" value="ECO:0007669"/>
    <property type="project" value="InterPro"/>
</dbReference>
<evidence type="ECO:0000313" key="4">
    <source>
        <dbReference type="Proteomes" id="UP000197138"/>
    </source>
</evidence>
<feature type="transmembrane region" description="Helical" evidence="1">
    <location>
        <begin position="6"/>
        <end position="27"/>
    </location>
</feature>
<proteinExistence type="predicted"/>
<comment type="caution">
    <text evidence="3">The sequence shown here is derived from an EMBL/GenBank/DDBJ whole genome shotgun (WGS) entry which is preliminary data.</text>
</comment>
<evidence type="ECO:0000313" key="3">
    <source>
        <dbReference type="EMBL" id="OWM80955.1"/>
    </source>
</evidence>
<gene>
    <name evidence="3" type="ORF">CDL15_Pgr006986</name>
</gene>
<sequence>MGQVVYWRNHILVTMVVALGIIPKGIVDVHKMLLRTASYLTQGGETEIFTPMYMILCRKLDLPMVAQDPSSS</sequence>
<dbReference type="Pfam" id="PF08498">
    <property type="entry name" value="Sterol_MT_C"/>
    <property type="match status" value="1"/>
</dbReference>
<dbReference type="AlphaFoldDB" id="A0A218X6T4"/>
<dbReference type="GO" id="GO:0008168">
    <property type="term" value="F:methyltransferase activity"/>
    <property type="evidence" value="ECO:0007669"/>
    <property type="project" value="InterPro"/>
</dbReference>
<accession>A0A218X6T4</accession>
<feature type="domain" description="Sterol methyltransferase C-terminal" evidence="2">
    <location>
        <begin position="1"/>
        <end position="59"/>
    </location>
</feature>
<keyword evidence="1" id="KW-0472">Membrane</keyword>
<dbReference type="PANTHER" id="PTHR44742">
    <property type="match status" value="1"/>
</dbReference>